<dbReference type="SUPFAM" id="SSF50993">
    <property type="entry name" value="Peptidase/esterase 'gauge' domain"/>
    <property type="match status" value="1"/>
</dbReference>
<evidence type="ECO:0000313" key="4">
    <source>
        <dbReference type="WBParaSite" id="HDID_0000414701-mRNA-1"/>
    </source>
</evidence>
<reference evidence="2 3" key="2">
    <citation type="submission" date="2018-11" db="EMBL/GenBank/DDBJ databases">
        <authorList>
            <consortium name="Pathogen Informatics"/>
        </authorList>
    </citation>
    <scope>NUCLEOTIDE SEQUENCE [LARGE SCALE GENOMIC DNA]</scope>
</reference>
<sequence>MVDKYPVFAKDESVVDDFFGTKVDDPYRWLENPDSDKTKKFVQVQNDITMSFLDSCPYRNEIKSKYE</sequence>
<evidence type="ECO:0000259" key="1">
    <source>
        <dbReference type="Pfam" id="PF02897"/>
    </source>
</evidence>
<feature type="domain" description="Peptidase S9A N-terminal" evidence="1">
    <location>
        <begin position="6"/>
        <end position="66"/>
    </location>
</feature>
<dbReference type="PANTHER" id="PTHR42881:SF2">
    <property type="entry name" value="PROLYL ENDOPEPTIDASE"/>
    <property type="match status" value="1"/>
</dbReference>
<dbReference type="Pfam" id="PF02897">
    <property type="entry name" value="Peptidase_S9_N"/>
    <property type="match status" value="1"/>
</dbReference>
<gene>
    <name evidence="2" type="ORF">HDID_LOCUS4145</name>
</gene>
<protein>
    <submittedName>
        <fullName evidence="4">Peptidase_S9_N domain-containing protein</fullName>
    </submittedName>
</protein>
<evidence type="ECO:0000313" key="3">
    <source>
        <dbReference type="Proteomes" id="UP000274504"/>
    </source>
</evidence>
<dbReference type="Proteomes" id="UP000274504">
    <property type="component" value="Unassembled WGS sequence"/>
</dbReference>
<dbReference type="Gene3D" id="3.40.50.1820">
    <property type="entry name" value="alpha/beta hydrolase"/>
    <property type="match status" value="1"/>
</dbReference>
<dbReference type="PANTHER" id="PTHR42881">
    <property type="entry name" value="PROLYL ENDOPEPTIDASE"/>
    <property type="match status" value="1"/>
</dbReference>
<accession>A0A0R3SGU5</accession>
<dbReference type="OrthoDB" id="248387at2759"/>
<dbReference type="EMBL" id="UYSG01001470">
    <property type="protein sequence ID" value="VDL44504.1"/>
    <property type="molecule type" value="Genomic_DNA"/>
</dbReference>
<dbReference type="InterPro" id="IPR051167">
    <property type="entry name" value="Prolyl_oligopep/macrocyclase"/>
</dbReference>
<evidence type="ECO:0000313" key="2">
    <source>
        <dbReference type="EMBL" id="VDL44504.1"/>
    </source>
</evidence>
<dbReference type="GO" id="GO:0004252">
    <property type="term" value="F:serine-type endopeptidase activity"/>
    <property type="evidence" value="ECO:0007669"/>
    <property type="project" value="InterPro"/>
</dbReference>
<dbReference type="AlphaFoldDB" id="A0A0R3SGU5"/>
<dbReference type="STRING" id="6216.A0A0R3SGU5"/>
<dbReference type="WBParaSite" id="HDID_0000414701-mRNA-1">
    <property type="protein sequence ID" value="HDID_0000414701-mRNA-1"/>
    <property type="gene ID" value="HDID_0000414701"/>
</dbReference>
<dbReference type="GO" id="GO:0005829">
    <property type="term" value="C:cytosol"/>
    <property type="evidence" value="ECO:0007669"/>
    <property type="project" value="TreeGrafter"/>
</dbReference>
<dbReference type="InterPro" id="IPR023302">
    <property type="entry name" value="Pept_S9A_N"/>
</dbReference>
<dbReference type="GO" id="GO:0070012">
    <property type="term" value="F:oligopeptidase activity"/>
    <property type="evidence" value="ECO:0007669"/>
    <property type="project" value="TreeGrafter"/>
</dbReference>
<dbReference type="InterPro" id="IPR029058">
    <property type="entry name" value="AB_hydrolase_fold"/>
</dbReference>
<name>A0A0R3SGU5_HYMDI</name>
<organism evidence="4">
    <name type="scientific">Hymenolepis diminuta</name>
    <name type="common">Rat tapeworm</name>
    <dbReference type="NCBI Taxonomy" id="6216"/>
    <lineage>
        <taxon>Eukaryota</taxon>
        <taxon>Metazoa</taxon>
        <taxon>Spiralia</taxon>
        <taxon>Lophotrochozoa</taxon>
        <taxon>Platyhelminthes</taxon>
        <taxon>Cestoda</taxon>
        <taxon>Eucestoda</taxon>
        <taxon>Cyclophyllidea</taxon>
        <taxon>Hymenolepididae</taxon>
        <taxon>Hymenolepis</taxon>
    </lineage>
</organism>
<reference evidence="4" key="1">
    <citation type="submission" date="2017-02" db="UniProtKB">
        <authorList>
            <consortium name="WormBaseParasite"/>
        </authorList>
    </citation>
    <scope>IDENTIFICATION</scope>
</reference>
<proteinExistence type="predicted"/>